<organism evidence="2 3">
    <name type="scientific">Brachybacterium vulturis</name>
    <dbReference type="NCBI Taxonomy" id="2017484"/>
    <lineage>
        <taxon>Bacteria</taxon>
        <taxon>Bacillati</taxon>
        <taxon>Actinomycetota</taxon>
        <taxon>Actinomycetes</taxon>
        <taxon>Micrococcales</taxon>
        <taxon>Dermabacteraceae</taxon>
        <taxon>Brachybacterium</taxon>
    </lineage>
</organism>
<dbReference type="Proteomes" id="UP000218165">
    <property type="component" value="Chromosome"/>
</dbReference>
<evidence type="ECO:0000256" key="1">
    <source>
        <dbReference type="SAM" id="SignalP"/>
    </source>
</evidence>
<dbReference type="KEGG" id="brz:CFK38_09650"/>
<protein>
    <recommendedName>
        <fullName evidence="4">DUF3515 domain-containing protein</fullName>
    </recommendedName>
</protein>
<proteinExistence type="predicted"/>
<evidence type="ECO:0008006" key="4">
    <source>
        <dbReference type="Google" id="ProtNLM"/>
    </source>
</evidence>
<dbReference type="InterPro" id="IPR021903">
    <property type="entry name" value="DUF3515"/>
</dbReference>
<evidence type="ECO:0000313" key="2">
    <source>
        <dbReference type="EMBL" id="ATG51756.1"/>
    </source>
</evidence>
<keyword evidence="3" id="KW-1185">Reference proteome</keyword>
<evidence type="ECO:0000313" key="3">
    <source>
        <dbReference type="Proteomes" id="UP000218165"/>
    </source>
</evidence>
<sequence>MLRSRLLALPVTGLMALGLVSCGTVQVPPGPEAADPTCADVVLGAPPEVLGLERTETSSQGTVAWGSGEDTIVMRCGVTPPGPTTELCTTLADGNGVEVDWIVQELEGEDPGFLYTTYGREPAVDVSVPSSAAPDQPSGAALDLAQVITRNIEATERCIGPGDVQ</sequence>
<gene>
    <name evidence="2" type="ORF">CFK38_09650</name>
</gene>
<dbReference type="Pfam" id="PF12028">
    <property type="entry name" value="DUF3515"/>
    <property type="match status" value="1"/>
</dbReference>
<keyword evidence="1" id="KW-0732">Signal</keyword>
<name>A0A291GP00_9MICO</name>
<dbReference type="PROSITE" id="PS51257">
    <property type="entry name" value="PROKAR_LIPOPROTEIN"/>
    <property type="match status" value="1"/>
</dbReference>
<reference evidence="3" key="1">
    <citation type="submission" date="2017-09" db="EMBL/GenBank/DDBJ databases">
        <title>Brachybacterium sp. VM2412.</title>
        <authorList>
            <person name="Tak E.J."/>
            <person name="Bae J.-W."/>
        </authorList>
    </citation>
    <scope>NUCLEOTIDE SEQUENCE [LARGE SCALE GENOMIC DNA]</scope>
    <source>
        <strain evidence="3">VM2412</strain>
    </source>
</reference>
<feature type="signal peptide" evidence="1">
    <location>
        <begin position="1"/>
        <end position="22"/>
    </location>
</feature>
<dbReference type="RefSeq" id="WP_096802878.1">
    <property type="nucleotide sequence ID" value="NZ_CP023563.1"/>
</dbReference>
<feature type="chain" id="PRO_5038771152" description="DUF3515 domain-containing protein" evidence="1">
    <location>
        <begin position="23"/>
        <end position="165"/>
    </location>
</feature>
<dbReference type="EMBL" id="CP023563">
    <property type="protein sequence ID" value="ATG51756.1"/>
    <property type="molecule type" value="Genomic_DNA"/>
</dbReference>
<dbReference type="AlphaFoldDB" id="A0A291GP00"/>
<accession>A0A291GP00</accession>